<dbReference type="CDD" id="cd00130">
    <property type="entry name" value="PAS"/>
    <property type="match status" value="1"/>
</dbReference>
<dbReference type="Pfam" id="PF08448">
    <property type="entry name" value="PAS_4"/>
    <property type="match status" value="1"/>
</dbReference>
<dbReference type="Gene3D" id="3.60.40.10">
    <property type="entry name" value="PPM-type phosphatase domain"/>
    <property type="match status" value="1"/>
</dbReference>
<feature type="domain" description="GAF" evidence="2">
    <location>
        <begin position="171"/>
        <end position="327"/>
    </location>
</feature>
<sequence length="571" mass="60463">MDDRNDLLPEIRDPCPVADPFPHRHVGERDVHAVAPVLGPFLDAMPAAFCLLDEDWRFRYLNEAAERLLQRSRAVLHATSMWDAFPGMRGGVFEASYRSAVASGEPVTFEAAHPGTGHGSFEVRAWPGPGGVAVYLLDVTDRRRAQDTARQVVERAALLAEVRAELAIAQDTESALARLARLVVPTLADGCIVTVVDREGRVHDIGSWHADPGRRPLMEQYAQVRLDTLPSASPVARALDAGTPVTESVAAVLDLMVPGPARDLLVRLGPSSATVLPLTADERTVGVLTLYQDAGRTVPAEDLATARQVASAAARAIARVHRQSQQALLAEALQRSLLTEPPDLGSTAVCARYVPAAEAAQVGGDWYDAFLQRGGDPVVVIGDVVGHDTEAAAAMGQLRGLLRGIAHYSGAGPAEVLRGLDEAIADMHTDTLATAAIARFERTGDGEPGWGRVRWANAGHPPPMLVAPDGAVQVLGGPDGDLLLGVDPGSIRAEPVVAVEPGSTLFLYTDGLIERRDRTIDDGMDRLAGLLRALAGGPLEEMCDAVLARMLPATPQDDVALVAVRLSAGPG</sequence>
<keyword evidence="6" id="KW-1185">Reference proteome</keyword>
<dbReference type="SUPFAM" id="SSF55785">
    <property type="entry name" value="PYP-like sensor domain (PAS domain)"/>
    <property type="match status" value="1"/>
</dbReference>
<dbReference type="PANTHER" id="PTHR43156">
    <property type="entry name" value="STAGE II SPORULATION PROTEIN E-RELATED"/>
    <property type="match status" value="1"/>
</dbReference>
<dbReference type="SUPFAM" id="SSF55781">
    <property type="entry name" value="GAF domain-like"/>
    <property type="match status" value="1"/>
</dbReference>
<organism evidence="5 6">
    <name type="scientific">Blastococcus jejuensis</name>
    <dbReference type="NCBI Taxonomy" id="351224"/>
    <lineage>
        <taxon>Bacteria</taxon>
        <taxon>Bacillati</taxon>
        <taxon>Actinomycetota</taxon>
        <taxon>Actinomycetes</taxon>
        <taxon>Geodermatophilales</taxon>
        <taxon>Geodermatophilaceae</taxon>
        <taxon>Blastococcus</taxon>
    </lineage>
</organism>
<dbReference type="EMBL" id="BAAAVV010000021">
    <property type="protein sequence ID" value="GAA3185153.1"/>
    <property type="molecule type" value="Genomic_DNA"/>
</dbReference>
<dbReference type="InterPro" id="IPR029016">
    <property type="entry name" value="GAF-like_dom_sf"/>
</dbReference>
<dbReference type="InterPro" id="IPR001932">
    <property type="entry name" value="PPM-type_phosphatase-like_dom"/>
</dbReference>
<evidence type="ECO:0000313" key="5">
    <source>
        <dbReference type="EMBL" id="GAA3185153.1"/>
    </source>
</evidence>
<evidence type="ECO:0000313" key="6">
    <source>
        <dbReference type="Proteomes" id="UP001499924"/>
    </source>
</evidence>
<dbReference type="SMART" id="SM00065">
    <property type="entry name" value="GAF"/>
    <property type="match status" value="1"/>
</dbReference>
<protein>
    <submittedName>
        <fullName evidence="5">SpoIIE family protein phosphatase</fullName>
    </submittedName>
</protein>
<dbReference type="SMART" id="SM00331">
    <property type="entry name" value="PP2C_SIG"/>
    <property type="match status" value="1"/>
</dbReference>
<dbReference type="Gene3D" id="3.30.450.40">
    <property type="match status" value="1"/>
</dbReference>
<dbReference type="RefSeq" id="WP_344691461.1">
    <property type="nucleotide sequence ID" value="NZ_BAAAVV010000021.1"/>
</dbReference>
<dbReference type="InterPro" id="IPR036457">
    <property type="entry name" value="PPM-type-like_dom_sf"/>
</dbReference>
<dbReference type="Pfam" id="PF07228">
    <property type="entry name" value="SpoIIE"/>
    <property type="match status" value="1"/>
</dbReference>
<accession>A0ABP6PPS4</accession>
<dbReference type="PANTHER" id="PTHR43156:SF2">
    <property type="entry name" value="STAGE II SPORULATION PROTEIN E"/>
    <property type="match status" value="1"/>
</dbReference>
<dbReference type="InterPro" id="IPR003018">
    <property type="entry name" value="GAF"/>
</dbReference>
<evidence type="ECO:0000259" key="2">
    <source>
        <dbReference type="SMART" id="SM00065"/>
    </source>
</evidence>
<comment type="caution">
    <text evidence="5">The sequence shown here is derived from an EMBL/GenBank/DDBJ whole genome shotgun (WGS) entry which is preliminary data.</text>
</comment>
<evidence type="ECO:0000256" key="1">
    <source>
        <dbReference type="ARBA" id="ARBA00022801"/>
    </source>
</evidence>
<gene>
    <name evidence="5" type="ORF">GCM10010531_44230</name>
</gene>
<dbReference type="Proteomes" id="UP001499924">
    <property type="component" value="Unassembled WGS sequence"/>
</dbReference>
<dbReference type="InterPro" id="IPR013656">
    <property type="entry name" value="PAS_4"/>
</dbReference>
<dbReference type="InterPro" id="IPR000014">
    <property type="entry name" value="PAS"/>
</dbReference>
<dbReference type="Pfam" id="PF13185">
    <property type="entry name" value="GAF_2"/>
    <property type="match status" value="1"/>
</dbReference>
<dbReference type="Gene3D" id="3.30.450.20">
    <property type="entry name" value="PAS domain"/>
    <property type="match status" value="1"/>
</dbReference>
<dbReference type="InterPro" id="IPR035965">
    <property type="entry name" value="PAS-like_dom_sf"/>
</dbReference>
<evidence type="ECO:0000259" key="3">
    <source>
        <dbReference type="SMART" id="SM00091"/>
    </source>
</evidence>
<proteinExistence type="predicted"/>
<dbReference type="InterPro" id="IPR052016">
    <property type="entry name" value="Bact_Sigma-Reg"/>
</dbReference>
<feature type="domain" description="PPM-type phosphatase" evidence="4">
    <location>
        <begin position="347"/>
        <end position="566"/>
    </location>
</feature>
<dbReference type="SUPFAM" id="SSF81606">
    <property type="entry name" value="PP2C-like"/>
    <property type="match status" value="1"/>
</dbReference>
<feature type="domain" description="PAS" evidence="3">
    <location>
        <begin position="36"/>
        <end position="102"/>
    </location>
</feature>
<dbReference type="SMART" id="SM00091">
    <property type="entry name" value="PAS"/>
    <property type="match status" value="1"/>
</dbReference>
<name>A0ABP6PPS4_9ACTN</name>
<reference evidence="6" key="1">
    <citation type="journal article" date="2019" name="Int. J. Syst. Evol. Microbiol.">
        <title>The Global Catalogue of Microorganisms (GCM) 10K type strain sequencing project: providing services to taxonomists for standard genome sequencing and annotation.</title>
        <authorList>
            <consortium name="The Broad Institute Genomics Platform"/>
            <consortium name="The Broad Institute Genome Sequencing Center for Infectious Disease"/>
            <person name="Wu L."/>
            <person name="Ma J."/>
        </authorList>
    </citation>
    <scope>NUCLEOTIDE SEQUENCE [LARGE SCALE GENOMIC DNA]</scope>
    <source>
        <strain evidence="6">JCM 15614</strain>
    </source>
</reference>
<keyword evidence="1" id="KW-0378">Hydrolase</keyword>
<evidence type="ECO:0000259" key="4">
    <source>
        <dbReference type="SMART" id="SM00331"/>
    </source>
</evidence>